<dbReference type="SUPFAM" id="SSF51905">
    <property type="entry name" value="FAD/NAD(P)-binding domain"/>
    <property type="match status" value="1"/>
</dbReference>
<name>A0A395I4T6_ASPHC</name>
<dbReference type="Pfam" id="PF01494">
    <property type="entry name" value="FAD_binding_3"/>
    <property type="match status" value="1"/>
</dbReference>
<comment type="cofactor">
    <cofactor evidence="1">
        <name>FAD</name>
        <dbReference type="ChEBI" id="CHEBI:57692"/>
    </cofactor>
</comment>
<keyword evidence="4" id="KW-0560">Oxidoreductase</keyword>
<proteinExistence type="predicted"/>
<gene>
    <name evidence="6" type="ORF">BO97DRAFT_441268</name>
</gene>
<evidence type="ECO:0000256" key="2">
    <source>
        <dbReference type="ARBA" id="ARBA00022630"/>
    </source>
</evidence>
<dbReference type="STRING" id="1450537.A0A395I4T6"/>
<protein>
    <recommendedName>
        <fullName evidence="5">FAD-binding domain-containing protein</fullName>
    </recommendedName>
</protein>
<evidence type="ECO:0000256" key="4">
    <source>
        <dbReference type="ARBA" id="ARBA00023002"/>
    </source>
</evidence>
<evidence type="ECO:0000313" key="7">
    <source>
        <dbReference type="Proteomes" id="UP000248961"/>
    </source>
</evidence>
<dbReference type="GeneID" id="37202443"/>
<accession>A0A395I4T6</accession>
<feature type="domain" description="FAD-binding" evidence="5">
    <location>
        <begin position="1"/>
        <end position="62"/>
    </location>
</feature>
<dbReference type="InterPro" id="IPR002938">
    <property type="entry name" value="FAD-bd"/>
</dbReference>
<evidence type="ECO:0000313" key="6">
    <source>
        <dbReference type="EMBL" id="RAL14749.1"/>
    </source>
</evidence>
<sequence>MLAGDAAHVHAVYGGQGLNTGIADAFNLIWRVAFVGKGHHGGSVLLKSYDEERRMTANGVIDVAAKLVQITIKTALDIQEQAVVVRPDLYVGYAGKGWLQYLEDVLAKPYSSHIDYTFLWRTTAWVV</sequence>
<evidence type="ECO:0000259" key="5">
    <source>
        <dbReference type="Pfam" id="PF01494"/>
    </source>
</evidence>
<evidence type="ECO:0000256" key="1">
    <source>
        <dbReference type="ARBA" id="ARBA00001974"/>
    </source>
</evidence>
<keyword evidence="3" id="KW-0274">FAD</keyword>
<dbReference type="InterPro" id="IPR036188">
    <property type="entry name" value="FAD/NAD-bd_sf"/>
</dbReference>
<dbReference type="Gene3D" id="3.50.50.60">
    <property type="entry name" value="FAD/NAD(P)-binding domain"/>
    <property type="match status" value="1"/>
</dbReference>
<keyword evidence="2" id="KW-0285">Flavoprotein</keyword>
<dbReference type="AlphaFoldDB" id="A0A395I4T6"/>
<reference evidence="6 7" key="1">
    <citation type="submission" date="2018-02" db="EMBL/GenBank/DDBJ databases">
        <title>The genomes of Aspergillus section Nigri reveals drivers in fungal speciation.</title>
        <authorList>
            <consortium name="DOE Joint Genome Institute"/>
            <person name="Vesth T.C."/>
            <person name="Nybo J."/>
            <person name="Theobald S."/>
            <person name="Brandl J."/>
            <person name="Frisvad J.C."/>
            <person name="Nielsen K.F."/>
            <person name="Lyhne E.K."/>
            <person name="Kogle M.E."/>
            <person name="Kuo A."/>
            <person name="Riley R."/>
            <person name="Clum A."/>
            <person name="Nolan M."/>
            <person name="Lipzen A."/>
            <person name="Salamov A."/>
            <person name="Henrissat B."/>
            <person name="Wiebenga A."/>
            <person name="De vries R.P."/>
            <person name="Grigoriev I.V."/>
            <person name="Mortensen U.H."/>
            <person name="Andersen M.R."/>
            <person name="Baker S.E."/>
        </authorList>
    </citation>
    <scope>NUCLEOTIDE SEQUENCE [LARGE SCALE GENOMIC DNA]</scope>
    <source>
        <strain evidence="6 7">CBS 101889</strain>
    </source>
</reference>
<organism evidence="6 7">
    <name type="scientific">Aspergillus homomorphus (strain CBS 101889)</name>
    <dbReference type="NCBI Taxonomy" id="1450537"/>
    <lineage>
        <taxon>Eukaryota</taxon>
        <taxon>Fungi</taxon>
        <taxon>Dikarya</taxon>
        <taxon>Ascomycota</taxon>
        <taxon>Pezizomycotina</taxon>
        <taxon>Eurotiomycetes</taxon>
        <taxon>Eurotiomycetidae</taxon>
        <taxon>Eurotiales</taxon>
        <taxon>Aspergillaceae</taxon>
        <taxon>Aspergillus</taxon>
        <taxon>Aspergillus subgen. Circumdati</taxon>
    </lineage>
</organism>
<dbReference type="GO" id="GO:0016709">
    <property type="term" value="F:oxidoreductase activity, acting on paired donors, with incorporation or reduction of molecular oxygen, NAD(P)H as one donor, and incorporation of one atom of oxygen"/>
    <property type="evidence" value="ECO:0007669"/>
    <property type="project" value="UniProtKB-ARBA"/>
</dbReference>
<dbReference type="PANTHER" id="PTHR43004:SF19">
    <property type="entry name" value="BINDING MONOOXYGENASE, PUTATIVE (JCVI)-RELATED"/>
    <property type="match status" value="1"/>
</dbReference>
<dbReference type="Proteomes" id="UP000248961">
    <property type="component" value="Unassembled WGS sequence"/>
</dbReference>
<dbReference type="RefSeq" id="XP_025553903.1">
    <property type="nucleotide sequence ID" value="XM_025698154.1"/>
</dbReference>
<dbReference type="OrthoDB" id="1716816at2759"/>
<keyword evidence="7" id="KW-1185">Reference proteome</keyword>
<dbReference type="EMBL" id="KZ824273">
    <property type="protein sequence ID" value="RAL14749.1"/>
    <property type="molecule type" value="Genomic_DNA"/>
</dbReference>
<dbReference type="VEuPathDB" id="FungiDB:BO97DRAFT_441268"/>
<dbReference type="PRINTS" id="PR00420">
    <property type="entry name" value="RNGMNOXGNASE"/>
</dbReference>
<dbReference type="InterPro" id="IPR050641">
    <property type="entry name" value="RIFMO-like"/>
</dbReference>
<dbReference type="GO" id="GO:0071949">
    <property type="term" value="F:FAD binding"/>
    <property type="evidence" value="ECO:0007669"/>
    <property type="project" value="InterPro"/>
</dbReference>
<dbReference type="PANTHER" id="PTHR43004">
    <property type="entry name" value="TRK SYSTEM POTASSIUM UPTAKE PROTEIN"/>
    <property type="match status" value="1"/>
</dbReference>
<evidence type="ECO:0000256" key="3">
    <source>
        <dbReference type="ARBA" id="ARBA00022827"/>
    </source>
</evidence>